<evidence type="ECO:0000313" key="1">
    <source>
        <dbReference type="EMBL" id="VBA38113.1"/>
    </source>
</evidence>
<organism evidence="1 2">
    <name type="scientific">Mycobacterium innocens</name>
    <dbReference type="NCBI Taxonomy" id="2341083"/>
    <lineage>
        <taxon>Bacteria</taxon>
        <taxon>Bacillati</taxon>
        <taxon>Actinomycetota</taxon>
        <taxon>Actinomycetes</taxon>
        <taxon>Mycobacteriales</taxon>
        <taxon>Mycobacteriaceae</taxon>
        <taxon>Mycobacterium</taxon>
    </lineage>
</organism>
<reference evidence="1 2" key="1">
    <citation type="submission" date="2018-09" db="EMBL/GenBank/DDBJ databases">
        <authorList>
            <person name="Tagini F."/>
        </authorList>
    </citation>
    <scope>NUCLEOTIDE SEQUENCE [LARGE SCALE GENOMIC DNA]</scope>
    <source>
        <strain evidence="1 2">MK13</strain>
    </source>
</reference>
<protein>
    <submittedName>
        <fullName evidence="1">Uncharacterized protein</fullName>
    </submittedName>
</protein>
<sequence>MKVIVSASQKFAMQNPNNTSNVICHVDGTTELP</sequence>
<dbReference type="Proteomes" id="UP000267289">
    <property type="component" value="Unassembled WGS sequence"/>
</dbReference>
<name>A0A498Q0P0_9MYCO</name>
<evidence type="ECO:0000313" key="2">
    <source>
        <dbReference type="Proteomes" id="UP000267289"/>
    </source>
</evidence>
<dbReference type="AlphaFoldDB" id="A0A498Q0P0"/>
<dbReference type="EMBL" id="UPHQ01000085">
    <property type="protein sequence ID" value="VBA38113.1"/>
    <property type="molecule type" value="Genomic_DNA"/>
</dbReference>
<proteinExistence type="predicted"/>
<keyword evidence="2" id="KW-1185">Reference proteome</keyword>
<gene>
    <name evidence="1" type="ORF">LAUMK13_01975</name>
</gene>
<accession>A0A498Q0P0</accession>